<comment type="caution">
    <text evidence="2">The sequence shown here is derived from an EMBL/GenBank/DDBJ whole genome shotgun (WGS) entry which is preliminary data.</text>
</comment>
<sequence length="361" mass="39011">MANKHLAIDRAMRGVLDVCRHVTTPASLFVGVHEALEKYVPVDRWCAMTLDPATSLPTGGVHENGFSAAGGERVLRLEYGGQPDVNALADLARSKAHVNTLAAATRGQVEASARFREVIEPEGLRHELRAVFRDQHGAWAAMVLLRAPDREDFSPPEVELLAAINEPLTRTLRRLLLLAEMQARAEPGAPGLILLEPSTSIEAAGEWEVRHASSTARQWLEQIDDSSTGPLPYALYSLAMCAAREGHAATRIRSRSGHWLTAHAEADLAACSSISIILQPSRPHEIAQILAGAYGLTAREAEVARLVAAGCTNEEIARLLFVSGLVHVAHVTEAAGRRLTLRRRGRNSCAATDPRSAPQAM</sequence>
<dbReference type="GO" id="GO:0006355">
    <property type="term" value="P:regulation of DNA-templated transcription"/>
    <property type="evidence" value="ECO:0007669"/>
    <property type="project" value="InterPro"/>
</dbReference>
<dbReference type="Proteomes" id="UP000613011">
    <property type="component" value="Unassembled WGS sequence"/>
</dbReference>
<dbReference type="RefSeq" id="WP_201685657.1">
    <property type="nucleotide sequence ID" value="NZ_JAEQNA010000008.1"/>
</dbReference>
<proteinExistence type="predicted"/>
<dbReference type="EMBL" id="JAEQNA010000008">
    <property type="protein sequence ID" value="MBL0422598.1"/>
    <property type="molecule type" value="Genomic_DNA"/>
</dbReference>
<dbReference type="InterPro" id="IPR036388">
    <property type="entry name" value="WH-like_DNA-bd_sf"/>
</dbReference>
<dbReference type="Pfam" id="PF00196">
    <property type="entry name" value="GerE"/>
    <property type="match status" value="1"/>
</dbReference>
<accession>A0A936ZSE4</accession>
<evidence type="ECO:0000259" key="1">
    <source>
        <dbReference type="SMART" id="SM00421"/>
    </source>
</evidence>
<dbReference type="GO" id="GO:0003677">
    <property type="term" value="F:DNA binding"/>
    <property type="evidence" value="ECO:0007669"/>
    <property type="project" value="InterPro"/>
</dbReference>
<dbReference type="AlphaFoldDB" id="A0A936ZSE4"/>
<protein>
    <submittedName>
        <fullName evidence="2">Helix-turn-helix transcriptional regulator</fullName>
    </submittedName>
</protein>
<dbReference type="InterPro" id="IPR000792">
    <property type="entry name" value="Tscrpt_reg_LuxR_C"/>
</dbReference>
<organism evidence="2 3">
    <name type="scientific">Ramlibacter aurantiacus</name>
    <dbReference type="NCBI Taxonomy" id="2801330"/>
    <lineage>
        <taxon>Bacteria</taxon>
        <taxon>Pseudomonadati</taxon>
        <taxon>Pseudomonadota</taxon>
        <taxon>Betaproteobacteria</taxon>
        <taxon>Burkholderiales</taxon>
        <taxon>Comamonadaceae</taxon>
        <taxon>Ramlibacter</taxon>
    </lineage>
</organism>
<dbReference type="Gene3D" id="1.10.10.10">
    <property type="entry name" value="Winged helix-like DNA-binding domain superfamily/Winged helix DNA-binding domain"/>
    <property type="match status" value="1"/>
</dbReference>
<dbReference type="InterPro" id="IPR016032">
    <property type="entry name" value="Sig_transdc_resp-reg_C-effctor"/>
</dbReference>
<evidence type="ECO:0000313" key="3">
    <source>
        <dbReference type="Proteomes" id="UP000613011"/>
    </source>
</evidence>
<dbReference type="SUPFAM" id="SSF46894">
    <property type="entry name" value="C-terminal effector domain of the bipartite response regulators"/>
    <property type="match status" value="1"/>
</dbReference>
<evidence type="ECO:0000313" key="2">
    <source>
        <dbReference type="EMBL" id="MBL0422598.1"/>
    </source>
</evidence>
<feature type="domain" description="HTH luxR-type" evidence="1">
    <location>
        <begin position="293"/>
        <end position="345"/>
    </location>
</feature>
<keyword evidence="3" id="KW-1185">Reference proteome</keyword>
<name>A0A936ZSE4_9BURK</name>
<dbReference type="SMART" id="SM00421">
    <property type="entry name" value="HTH_LUXR"/>
    <property type="match status" value="1"/>
</dbReference>
<reference evidence="2" key="1">
    <citation type="submission" date="2021-01" db="EMBL/GenBank/DDBJ databases">
        <title>Ramlibacter sp. strain AW1 16S ribosomal RNA gene Genome sequencing and assembly.</title>
        <authorList>
            <person name="Kang M."/>
        </authorList>
    </citation>
    <scope>NUCLEOTIDE SEQUENCE</scope>
    <source>
        <strain evidence="2">AW1</strain>
    </source>
</reference>
<gene>
    <name evidence="2" type="ORF">JI739_19800</name>
</gene>